<feature type="region of interest" description="Disordered" evidence="1">
    <location>
        <begin position="70"/>
        <end position="98"/>
    </location>
</feature>
<keyword evidence="2" id="KW-1185">Reference proteome</keyword>
<proteinExistence type="predicted"/>
<name>A0A914YS14_9BILA</name>
<sequence>MLKWFPKLELQSQTIIESNFQSIRIKLKLKSHPKNENVPKFFPLESNRKVTFSDTCLAFIVYENDPCRGETAGEKEENTQDIAVTPPSNVSPLLPPTK</sequence>
<protein>
    <submittedName>
        <fullName evidence="3">Uncharacterized protein</fullName>
    </submittedName>
</protein>
<dbReference type="WBParaSite" id="PSU_v2.g2968.t1">
    <property type="protein sequence ID" value="PSU_v2.g2968.t1"/>
    <property type="gene ID" value="PSU_v2.g2968"/>
</dbReference>
<dbReference type="Proteomes" id="UP000887577">
    <property type="component" value="Unplaced"/>
</dbReference>
<evidence type="ECO:0000256" key="1">
    <source>
        <dbReference type="SAM" id="MobiDB-lite"/>
    </source>
</evidence>
<organism evidence="2 3">
    <name type="scientific">Panagrolaimus superbus</name>
    <dbReference type="NCBI Taxonomy" id="310955"/>
    <lineage>
        <taxon>Eukaryota</taxon>
        <taxon>Metazoa</taxon>
        <taxon>Ecdysozoa</taxon>
        <taxon>Nematoda</taxon>
        <taxon>Chromadorea</taxon>
        <taxon>Rhabditida</taxon>
        <taxon>Tylenchina</taxon>
        <taxon>Panagrolaimomorpha</taxon>
        <taxon>Panagrolaimoidea</taxon>
        <taxon>Panagrolaimidae</taxon>
        <taxon>Panagrolaimus</taxon>
    </lineage>
</organism>
<dbReference type="AlphaFoldDB" id="A0A914YS14"/>
<evidence type="ECO:0000313" key="3">
    <source>
        <dbReference type="WBParaSite" id="PSU_v2.g2968.t1"/>
    </source>
</evidence>
<feature type="compositionally biased region" description="Polar residues" evidence="1">
    <location>
        <begin position="80"/>
        <end position="91"/>
    </location>
</feature>
<reference evidence="3" key="1">
    <citation type="submission" date="2022-11" db="UniProtKB">
        <authorList>
            <consortium name="WormBaseParasite"/>
        </authorList>
    </citation>
    <scope>IDENTIFICATION</scope>
</reference>
<accession>A0A914YS14</accession>
<evidence type="ECO:0000313" key="2">
    <source>
        <dbReference type="Proteomes" id="UP000887577"/>
    </source>
</evidence>